<dbReference type="EMBL" id="JALZWP010000009">
    <property type="protein sequence ID" value="MCL1629105.1"/>
    <property type="molecule type" value="Genomic_DNA"/>
</dbReference>
<evidence type="ECO:0000259" key="4">
    <source>
        <dbReference type="Pfam" id="PF01895"/>
    </source>
</evidence>
<reference evidence="5 6" key="1">
    <citation type="submission" date="2022-05" db="EMBL/GenBank/DDBJ databases">
        <title>Seasonal and diel survey of microbial diversity of the Tyrrhenian coast.</title>
        <authorList>
            <person name="Gattoni G."/>
            <person name="Corral P."/>
        </authorList>
    </citation>
    <scope>NUCLEOTIDE SEQUENCE [LARGE SCALE GENOMIC DNA]</scope>
    <source>
        <strain evidence="5 6">V10</strain>
    </source>
</reference>
<comment type="function">
    <text evidence="2">Plays a role in the regulation of phosphate uptake.</text>
</comment>
<feature type="region of interest" description="Disordered" evidence="3">
    <location>
        <begin position="217"/>
        <end position="241"/>
    </location>
</feature>
<accession>A0ABT0M2M7</accession>
<comment type="caution">
    <text evidence="5">The sequence shown here is derived from an EMBL/GenBank/DDBJ whole genome shotgun (WGS) entry which is preliminary data.</text>
</comment>
<dbReference type="NCBIfam" id="TIGR02135">
    <property type="entry name" value="phoU_full"/>
    <property type="match status" value="1"/>
</dbReference>
<keyword evidence="2" id="KW-0592">Phosphate transport</keyword>
<dbReference type="InterPro" id="IPR028366">
    <property type="entry name" value="PhoU"/>
</dbReference>
<name>A0ABT0M2M7_9RHOB</name>
<proteinExistence type="inferred from homology"/>
<dbReference type="SUPFAM" id="SSF109755">
    <property type="entry name" value="PhoU-like"/>
    <property type="match status" value="1"/>
</dbReference>
<dbReference type="Proteomes" id="UP001202550">
    <property type="component" value="Unassembled WGS sequence"/>
</dbReference>
<gene>
    <name evidence="5" type="primary">phoU</name>
    <name evidence="5" type="ORF">M3N55_10215</name>
</gene>
<keyword evidence="2" id="KW-0963">Cytoplasm</keyword>
<comment type="similarity">
    <text evidence="1 2">Belongs to the PhoU family.</text>
</comment>
<evidence type="ECO:0000313" key="5">
    <source>
        <dbReference type="EMBL" id="MCL1629105.1"/>
    </source>
</evidence>
<keyword evidence="2" id="KW-0813">Transport</keyword>
<feature type="domain" description="PhoU" evidence="4">
    <location>
        <begin position="126"/>
        <end position="211"/>
    </location>
</feature>
<dbReference type="PIRSF" id="PIRSF003107">
    <property type="entry name" value="PhoU"/>
    <property type="match status" value="1"/>
</dbReference>
<keyword evidence="6" id="KW-1185">Reference proteome</keyword>
<evidence type="ECO:0000256" key="2">
    <source>
        <dbReference type="PIRNR" id="PIRNR003107"/>
    </source>
</evidence>
<comment type="subcellular location">
    <subcellularLocation>
        <location evidence="2">Cytoplasm</location>
    </subcellularLocation>
</comment>
<dbReference type="InterPro" id="IPR026022">
    <property type="entry name" value="PhoU_dom"/>
</dbReference>
<comment type="subunit">
    <text evidence="2">Homodimer.</text>
</comment>
<feature type="compositionally biased region" description="Polar residues" evidence="3">
    <location>
        <begin position="231"/>
        <end position="241"/>
    </location>
</feature>
<dbReference type="Gene3D" id="1.20.58.220">
    <property type="entry name" value="Phosphate transport system protein phou homolog 2, domain 2"/>
    <property type="match status" value="1"/>
</dbReference>
<dbReference type="InterPro" id="IPR038078">
    <property type="entry name" value="PhoU-like_sf"/>
</dbReference>
<dbReference type="Pfam" id="PF01895">
    <property type="entry name" value="PhoU"/>
    <property type="match status" value="2"/>
</dbReference>
<dbReference type="PANTHER" id="PTHR42930">
    <property type="entry name" value="PHOSPHATE-SPECIFIC TRANSPORT SYSTEM ACCESSORY PROTEIN PHOU"/>
    <property type="match status" value="1"/>
</dbReference>
<dbReference type="PANTHER" id="PTHR42930:SF3">
    <property type="entry name" value="PHOSPHATE-SPECIFIC TRANSPORT SYSTEM ACCESSORY PROTEIN PHOU"/>
    <property type="match status" value="1"/>
</dbReference>
<feature type="domain" description="PhoU" evidence="4">
    <location>
        <begin position="23"/>
        <end position="109"/>
    </location>
</feature>
<evidence type="ECO:0000256" key="1">
    <source>
        <dbReference type="ARBA" id="ARBA00008107"/>
    </source>
</evidence>
<sequence length="241" mass="26676">MMSDKHIVSGFDRDIMAIETFVAQIGAMARDALEDATQACLLRDKEIALRVQDGDRALDTLETQTRMAAIKLLALRAPSAVDLRFVLTVLEVCAHLERCGDYAKNIAKRSLALGPHGHFTGTDRALLRMSDAVNQMLADALAAYLDRDTDKARAVIDADLETDQRYNSLFRGLLTYMMEDPRNITAGMHLHFVAKNLERIGDRATGIAEQVIYLTTGEMPDDDRPKGDMTAQPQDGEQPTP</sequence>
<evidence type="ECO:0000256" key="3">
    <source>
        <dbReference type="SAM" id="MobiDB-lite"/>
    </source>
</evidence>
<organism evidence="5 6">
    <name type="scientific">Roseinatronobacter domitianus</name>
    <dbReference type="NCBI Taxonomy" id="2940293"/>
    <lineage>
        <taxon>Bacteria</taxon>
        <taxon>Pseudomonadati</taxon>
        <taxon>Pseudomonadota</taxon>
        <taxon>Alphaproteobacteria</taxon>
        <taxon>Rhodobacterales</taxon>
        <taxon>Paracoccaceae</taxon>
        <taxon>Roseinatronobacter</taxon>
    </lineage>
</organism>
<evidence type="ECO:0000313" key="6">
    <source>
        <dbReference type="Proteomes" id="UP001202550"/>
    </source>
</evidence>
<protein>
    <recommendedName>
        <fullName evidence="2">Phosphate-specific transport system accessory protein PhoU</fullName>
    </recommendedName>
</protein>